<dbReference type="SUPFAM" id="SSF47413">
    <property type="entry name" value="lambda repressor-like DNA-binding domains"/>
    <property type="match status" value="1"/>
</dbReference>
<sequence length="289" mass="32809">MAASMSLHRRLIESYLTAEVNMLAQSKGWTLTQFAKVVTKSTNTIRAWLEGRRIPDKGNLMLICDKAGAEPERKAFIAHVSEKLFLSSELISGAEVRNLYIVESAERNYRVLVKWDPLLMSGLLQTEAVHMNLLAGPMEDPASKVKWWKRKEARQSTYFGRCKGRNHPVAEFYVPARAIADLDQLTLEEKAEQLERLRWVDSLPGCEVLVVEPLHFAPYAFEMFTNGGRASSAPDFVYVENLDQSRHIVESDKIALYDEVRRSLRSKAQGIGRFLDGGVHQLAEEHPEH</sequence>
<dbReference type="InterPro" id="IPR001387">
    <property type="entry name" value="Cro/C1-type_HTH"/>
</dbReference>
<dbReference type="PROSITE" id="PS50943">
    <property type="entry name" value="HTH_CROC1"/>
    <property type="match status" value="1"/>
</dbReference>
<comment type="caution">
    <text evidence="2">The sequence shown here is derived from an EMBL/GenBank/DDBJ whole genome shotgun (WGS) entry which is preliminary data.</text>
</comment>
<evidence type="ECO:0000313" key="2">
    <source>
        <dbReference type="EMBL" id="THV29040.1"/>
    </source>
</evidence>
<reference evidence="2 3" key="1">
    <citation type="journal article" date="2018" name="Int. J. Syst. Evol. Microbiol.">
        <title>Glycomyces paridis sp. nov., isolated from the medicinal plant Paris polyphylla.</title>
        <authorList>
            <person name="Fang X.M."/>
            <person name="Bai J.L."/>
            <person name="Su J."/>
            <person name="Zhao L.L."/>
            <person name="Liu H.Y."/>
            <person name="Ma B.P."/>
            <person name="Zhang Y.Q."/>
            <person name="Yu L.Y."/>
        </authorList>
    </citation>
    <scope>NUCLEOTIDE SEQUENCE [LARGE SCALE GENOMIC DNA]</scope>
    <source>
        <strain evidence="2 3">CPCC 204357</strain>
    </source>
</reference>
<dbReference type="EMBL" id="STGX01000006">
    <property type="protein sequence ID" value="THV29040.1"/>
    <property type="molecule type" value="Genomic_DNA"/>
</dbReference>
<dbReference type="InterPro" id="IPR010982">
    <property type="entry name" value="Lambda_DNA-bd_dom_sf"/>
</dbReference>
<dbReference type="Proteomes" id="UP000305792">
    <property type="component" value="Unassembled WGS sequence"/>
</dbReference>
<keyword evidence="3" id="KW-1185">Reference proteome</keyword>
<dbReference type="GO" id="GO:0003677">
    <property type="term" value="F:DNA binding"/>
    <property type="evidence" value="ECO:0007669"/>
    <property type="project" value="InterPro"/>
</dbReference>
<evidence type="ECO:0000313" key="3">
    <source>
        <dbReference type="Proteomes" id="UP000305792"/>
    </source>
</evidence>
<dbReference type="CDD" id="cd00093">
    <property type="entry name" value="HTH_XRE"/>
    <property type="match status" value="1"/>
</dbReference>
<dbReference type="OrthoDB" id="2991476at2"/>
<dbReference type="InterPro" id="IPR043917">
    <property type="entry name" value="DUF5753"/>
</dbReference>
<dbReference type="Pfam" id="PF01381">
    <property type="entry name" value="HTH_3"/>
    <property type="match status" value="1"/>
</dbReference>
<feature type="domain" description="HTH cro/C1-type" evidence="1">
    <location>
        <begin position="25"/>
        <end position="74"/>
    </location>
</feature>
<evidence type="ECO:0000259" key="1">
    <source>
        <dbReference type="PROSITE" id="PS50943"/>
    </source>
</evidence>
<proteinExistence type="predicted"/>
<organism evidence="2 3">
    <name type="scientific">Glycomyces paridis</name>
    <dbReference type="NCBI Taxonomy" id="2126555"/>
    <lineage>
        <taxon>Bacteria</taxon>
        <taxon>Bacillati</taxon>
        <taxon>Actinomycetota</taxon>
        <taxon>Actinomycetes</taxon>
        <taxon>Glycomycetales</taxon>
        <taxon>Glycomycetaceae</taxon>
        <taxon>Glycomyces</taxon>
    </lineage>
</organism>
<dbReference type="Pfam" id="PF19054">
    <property type="entry name" value="DUF5753"/>
    <property type="match status" value="1"/>
</dbReference>
<dbReference type="Gene3D" id="1.10.260.40">
    <property type="entry name" value="lambda repressor-like DNA-binding domains"/>
    <property type="match status" value="1"/>
</dbReference>
<name>A0A4S8PF64_9ACTN</name>
<gene>
    <name evidence="2" type="ORF">E9998_09860</name>
</gene>
<dbReference type="RefSeq" id="WP_136529534.1">
    <property type="nucleotide sequence ID" value="NZ_STGX01000006.1"/>
</dbReference>
<accession>A0A4S8PF64</accession>
<dbReference type="AlphaFoldDB" id="A0A4S8PF64"/>
<protein>
    <submittedName>
        <fullName evidence="2">Helix-turn-helix transcriptional regulator</fullName>
    </submittedName>
</protein>